<dbReference type="EMBL" id="LCRI01000013">
    <property type="protein sequence ID" value="KKW32794.1"/>
    <property type="molecule type" value="Genomic_DNA"/>
</dbReference>
<feature type="region of interest" description="Disordered" evidence="1">
    <location>
        <begin position="1"/>
        <end position="67"/>
    </location>
</feature>
<feature type="compositionally biased region" description="Polar residues" evidence="1">
    <location>
        <begin position="45"/>
        <end position="54"/>
    </location>
</feature>
<accession>A0A0G2AJM5</accession>
<organism evidence="2 3">
    <name type="scientific">Candidatus Uhrbacteria bacterium GW2011_GWA2_53_10</name>
    <dbReference type="NCBI Taxonomy" id="1618980"/>
    <lineage>
        <taxon>Bacteria</taxon>
        <taxon>Candidatus Uhriibacteriota</taxon>
    </lineage>
</organism>
<evidence type="ECO:0000313" key="2">
    <source>
        <dbReference type="EMBL" id="KKW32794.1"/>
    </source>
</evidence>
<gene>
    <name evidence="2" type="ORF">UY77_C0013G0002</name>
</gene>
<protein>
    <submittedName>
        <fullName evidence="2">Uncharacterized protein</fullName>
    </submittedName>
</protein>
<evidence type="ECO:0000256" key="1">
    <source>
        <dbReference type="SAM" id="MobiDB-lite"/>
    </source>
</evidence>
<evidence type="ECO:0000313" key="3">
    <source>
        <dbReference type="Proteomes" id="UP000034711"/>
    </source>
</evidence>
<dbReference type="AlphaFoldDB" id="A0A0G2AJM5"/>
<proteinExistence type="predicted"/>
<dbReference type="Proteomes" id="UP000034711">
    <property type="component" value="Unassembled WGS sequence"/>
</dbReference>
<reference evidence="2 3" key="1">
    <citation type="journal article" date="2015" name="Nature">
        <title>rRNA introns, odd ribosomes, and small enigmatic genomes across a large radiation of phyla.</title>
        <authorList>
            <person name="Brown C.T."/>
            <person name="Hug L.A."/>
            <person name="Thomas B.C."/>
            <person name="Sharon I."/>
            <person name="Castelle C.J."/>
            <person name="Singh A."/>
            <person name="Wilkins M.J."/>
            <person name="Williams K.H."/>
            <person name="Banfield J.F."/>
        </authorList>
    </citation>
    <scope>NUCLEOTIDE SEQUENCE [LARGE SCALE GENOMIC DNA]</scope>
</reference>
<sequence>MAVTKILSPRLQDKADLRSAEPTSQNARREISSRVSRTGARDAGSTESYLTSQPARGYPSSFRQKDNAIRAKNQGYFVSMKRVENFQIQGAGKLTRRRT</sequence>
<name>A0A0G2AJM5_9BACT</name>
<comment type="caution">
    <text evidence="2">The sequence shown here is derived from an EMBL/GenBank/DDBJ whole genome shotgun (WGS) entry which is preliminary data.</text>
</comment>